<dbReference type="AlphaFoldDB" id="A0A7M5V012"/>
<feature type="transmembrane region" description="Helical" evidence="1">
    <location>
        <begin position="140"/>
        <end position="159"/>
    </location>
</feature>
<reference evidence="2" key="1">
    <citation type="submission" date="2021-01" db="UniProtKB">
        <authorList>
            <consortium name="EnsemblMetazoa"/>
        </authorList>
    </citation>
    <scope>IDENTIFICATION</scope>
</reference>
<evidence type="ECO:0000256" key="1">
    <source>
        <dbReference type="SAM" id="Phobius"/>
    </source>
</evidence>
<dbReference type="PROSITE" id="PS50244">
    <property type="entry name" value="S5A_REDUCTASE"/>
    <property type="match status" value="1"/>
</dbReference>
<feature type="transmembrane region" description="Helical" evidence="1">
    <location>
        <begin position="63"/>
        <end position="84"/>
    </location>
</feature>
<accession>A0A7M5V012</accession>
<dbReference type="InterPro" id="IPR010721">
    <property type="entry name" value="UstE-like"/>
</dbReference>
<sequence length="302" mass="34951">MQVFDFDDKNLLICALVTIGMQLTFFIVAATFKFDKVTDFAGGSNFLVVAILTFVLSETYHKRQIAITVLVGCWGLRLTGYLFYRILKIGEDKRFDDRRENLLKFAAFWIFQALWVFIVSLPVMYINSPYATMIPDELKISDYVGIALFAVGLIIETIADQQKFNYRNNPDNKGHWCDTGLWSWSRHPNYYGEILVWWGAFAVSAEIAVYDSKLWTSVISPLFLMSILLFLSGIPLLETKADEKYGSKEEYIIYKKRTSPLLLLPPYLYQRMGKIIKVMFCCEFPMYNNVSPTEEYDQMNNA</sequence>
<dbReference type="GeneID" id="136818158"/>
<proteinExistence type="predicted"/>
<keyword evidence="1" id="KW-0812">Transmembrane</keyword>
<evidence type="ECO:0000313" key="2">
    <source>
        <dbReference type="EnsemblMetazoa" id="CLYHEMP005275.1"/>
    </source>
</evidence>
<name>A0A7M5V012_9CNID</name>
<dbReference type="PANTHER" id="PTHR32251">
    <property type="entry name" value="3-OXO-5-ALPHA-STEROID 4-DEHYDROGENASE"/>
    <property type="match status" value="1"/>
</dbReference>
<dbReference type="EnsemblMetazoa" id="CLYHEMT005275.1">
    <property type="protein sequence ID" value="CLYHEMP005275.1"/>
    <property type="gene ID" value="CLYHEMG005275"/>
</dbReference>
<protein>
    <recommendedName>
        <fullName evidence="4">Steroid 5-alpha reductase C-terminal domain-containing protein</fullName>
    </recommendedName>
</protein>
<feature type="transmembrane region" description="Helical" evidence="1">
    <location>
        <begin position="39"/>
        <end position="57"/>
    </location>
</feature>
<dbReference type="Gene3D" id="1.20.120.1630">
    <property type="match status" value="1"/>
</dbReference>
<feature type="transmembrane region" description="Helical" evidence="1">
    <location>
        <begin position="215"/>
        <end position="237"/>
    </location>
</feature>
<dbReference type="RefSeq" id="XP_066930619.1">
    <property type="nucleotide sequence ID" value="XM_067074518.1"/>
</dbReference>
<dbReference type="Pfam" id="PF06966">
    <property type="entry name" value="DUF1295"/>
    <property type="match status" value="1"/>
</dbReference>
<dbReference type="Proteomes" id="UP000594262">
    <property type="component" value="Unplaced"/>
</dbReference>
<keyword evidence="1" id="KW-1133">Transmembrane helix</keyword>
<evidence type="ECO:0000313" key="3">
    <source>
        <dbReference type="Proteomes" id="UP000594262"/>
    </source>
</evidence>
<evidence type="ECO:0008006" key="4">
    <source>
        <dbReference type="Google" id="ProtNLM"/>
    </source>
</evidence>
<organism evidence="2 3">
    <name type="scientific">Clytia hemisphaerica</name>
    <dbReference type="NCBI Taxonomy" id="252671"/>
    <lineage>
        <taxon>Eukaryota</taxon>
        <taxon>Metazoa</taxon>
        <taxon>Cnidaria</taxon>
        <taxon>Hydrozoa</taxon>
        <taxon>Hydroidolina</taxon>
        <taxon>Leptothecata</taxon>
        <taxon>Obeliida</taxon>
        <taxon>Clytiidae</taxon>
        <taxon>Clytia</taxon>
    </lineage>
</organism>
<feature type="transmembrane region" description="Helical" evidence="1">
    <location>
        <begin position="12"/>
        <end position="32"/>
    </location>
</feature>
<dbReference type="GO" id="GO:0016020">
    <property type="term" value="C:membrane"/>
    <property type="evidence" value="ECO:0007669"/>
    <property type="project" value="TreeGrafter"/>
</dbReference>
<keyword evidence="1" id="KW-0472">Membrane</keyword>
<dbReference type="PANTHER" id="PTHR32251:SF15">
    <property type="entry name" value="3-OXO-5-ALPHA-STEROID 4-DEHYDROGENASE (DUF1295)"/>
    <property type="match status" value="1"/>
</dbReference>
<feature type="transmembrane region" description="Helical" evidence="1">
    <location>
        <begin position="105"/>
        <end position="128"/>
    </location>
</feature>
<keyword evidence="3" id="KW-1185">Reference proteome</keyword>
<dbReference type="OrthoDB" id="67965at2759"/>
<feature type="transmembrane region" description="Helical" evidence="1">
    <location>
        <begin position="190"/>
        <end position="209"/>
    </location>
</feature>